<evidence type="ECO:0000256" key="4">
    <source>
        <dbReference type="ARBA" id="ARBA00022722"/>
    </source>
</evidence>
<comment type="catalytic activity">
    <reaction evidence="1">
        <text>Endonucleolytic cleavage to 5'-phosphomonoester.</text>
        <dbReference type="EC" id="3.1.26.4"/>
    </reaction>
</comment>
<comment type="caution">
    <text evidence="9">The sequence shown here is derived from an EMBL/GenBank/DDBJ whole genome shotgun (WGS) entry which is preliminary data.</text>
</comment>
<dbReference type="Proteomes" id="UP001324427">
    <property type="component" value="Unassembled WGS sequence"/>
</dbReference>
<comment type="similarity">
    <text evidence="2">Belongs to the RNase H family.</text>
</comment>
<dbReference type="InterPro" id="IPR002156">
    <property type="entry name" value="RNaseH_domain"/>
</dbReference>
<dbReference type="InterPro" id="IPR050092">
    <property type="entry name" value="RNase_H"/>
</dbReference>
<dbReference type="Gene3D" id="3.30.420.10">
    <property type="entry name" value="Ribonuclease H-like superfamily/Ribonuclease H"/>
    <property type="match status" value="1"/>
</dbReference>
<name>A0AAV9JKZ0_9PEZI</name>
<dbReference type="InterPro" id="IPR036397">
    <property type="entry name" value="RNaseH_sf"/>
</dbReference>
<evidence type="ECO:0000256" key="2">
    <source>
        <dbReference type="ARBA" id="ARBA00005300"/>
    </source>
</evidence>
<dbReference type="SUPFAM" id="SSF53098">
    <property type="entry name" value="Ribonuclease H-like"/>
    <property type="match status" value="1"/>
</dbReference>
<evidence type="ECO:0000313" key="10">
    <source>
        <dbReference type="Proteomes" id="UP001324427"/>
    </source>
</evidence>
<keyword evidence="6" id="KW-0255">Endonuclease</keyword>
<keyword evidence="7" id="KW-0378">Hydrolase</keyword>
<feature type="domain" description="RNase H type-1" evidence="8">
    <location>
        <begin position="54"/>
        <end position="213"/>
    </location>
</feature>
<dbReference type="AlphaFoldDB" id="A0AAV9JKZ0"/>
<gene>
    <name evidence="9" type="ORF">LTR36_002294</name>
</gene>
<keyword evidence="5" id="KW-0479">Metal-binding</keyword>
<evidence type="ECO:0000256" key="6">
    <source>
        <dbReference type="ARBA" id="ARBA00022759"/>
    </source>
</evidence>
<dbReference type="Pfam" id="PF00075">
    <property type="entry name" value="RNase_H"/>
    <property type="match status" value="1"/>
</dbReference>
<protein>
    <recommendedName>
        <fullName evidence="3">ribonuclease H</fullName>
        <ecNumber evidence="3">3.1.26.4</ecNumber>
    </recommendedName>
</protein>
<dbReference type="PROSITE" id="PS50879">
    <property type="entry name" value="RNASE_H_1"/>
    <property type="match status" value="1"/>
</dbReference>
<keyword evidence="10" id="KW-1185">Reference proteome</keyword>
<dbReference type="EMBL" id="JAVFHQ010000016">
    <property type="protein sequence ID" value="KAK4546157.1"/>
    <property type="molecule type" value="Genomic_DNA"/>
</dbReference>
<evidence type="ECO:0000256" key="1">
    <source>
        <dbReference type="ARBA" id="ARBA00000077"/>
    </source>
</evidence>
<evidence type="ECO:0000259" key="8">
    <source>
        <dbReference type="PROSITE" id="PS50879"/>
    </source>
</evidence>
<dbReference type="GO" id="GO:0004523">
    <property type="term" value="F:RNA-DNA hybrid ribonuclease activity"/>
    <property type="evidence" value="ECO:0007669"/>
    <property type="project" value="UniProtKB-EC"/>
</dbReference>
<evidence type="ECO:0000256" key="3">
    <source>
        <dbReference type="ARBA" id="ARBA00012180"/>
    </source>
</evidence>
<sequence length="423" mass="46730">MSPDGRRFLLAEYFDRPQTLSNDDVEARAGGFTFVDCDCSYHDNCSCHTNLSTTLQPLIVACDGGCRYVGNVNAFAAIGVFVGAGSSFNVSELMPQDSSKPTPQRAELFAALRALQTAMRIKDHGWIPAVKTVVLKTDNLNLVNAMTNLIHRWRQNGYMSDRNGCPVADRELYWQLEKAVTGLHHQHGVETLFWWVPRKDNTAADKLARAPLAAEDNRRKALLAAKETDLHAKRKRGSPESADEDTAKRIRLHQRPVLPLPTRPNQYFQAPNSIQQPPMMMPPPAAPVQYVQAQAWVASPPMPIPPPMLAPQPTYRYTLPSIPALAPLPALPPPTTHIQYPQLPMLAPQPAYRYTLPTIPALAPLPPPPLPVLTTASPYSTYSPATLAAPVVTYSAPVQFGHATPLQTATKFFHNIAQFFGWR</sequence>
<dbReference type="InterPro" id="IPR012337">
    <property type="entry name" value="RNaseH-like_sf"/>
</dbReference>
<proteinExistence type="inferred from homology"/>
<dbReference type="GO" id="GO:0046872">
    <property type="term" value="F:metal ion binding"/>
    <property type="evidence" value="ECO:0007669"/>
    <property type="project" value="UniProtKB-KW"/>
</dbReference>
<evidence type="ECO:0000313" key="9">
    <source>
        <dbReference type="EMBL" id="KAK4546157.1"/>
    </source>
</evidence>
<accession>A0AAV9JKZ0</accession>
<keyword evidence="4" id="KW-0540">Nuclease</keyword>
<dbReference type="PANTHER" id="PTHR10642">
    <property type="entry name" value="RIBONUCLEASE H1"/>
    <property type="match status" value="1"/>
</dbReference>
<reference evidence="9 10" key="1">
    <citation type="submission" date="2021-11" db="EMBL/GenBank/DDBJ databases">
        <title>Black yeast isolated from Biological Soil Crust.</title>
        <authorList>
            <person name="Kurbessoian T."/>
        </authorList>
    </citation>
    <scope>NUCLEOTIDE SEQUENCE [LARGE SCALE GENOMIC DNA]</scope>
    <source>
        <strain evidence="9 10">CCFEE 5522</strain>
    </source>
</reference>
<dbReference type="GO" id="GO:0003676">
    <property type="term" value="F:nucleic acid binding"/>
    <property type="evidence" value="ECO:0007669"/>
    <property type="project" value="InterPro"/>
</dbReference>
<organism evidence="9 10">
    <name type="scientific">Oleoguttula mirabilis</name>
    <dbReference type="NCBI Taxonomy" id="1507867"/>
    <lineage>
        <taxon>Eukaryota</taxon>
        <taxon>Fungi</taxon>
        <taxon>Dikarya</taxon>
        <taxon>Ascomycota</taxon>
        <taxon>Pezizomycotina</taxon>
        <taxon>Dothideomycetes</taxon>
        <taxon>Dothideomycetidae</taxon>
        <taxon>Mycosphaerellales</taxon>
        <taxon>Teratosphaeriaceae</taxon>
        <taxon>Oleoguttula</taxon>
    </lineage>
</organism>
<evidence type="ECO:0000256" key="5">
    <source>
        <dbReference type="ARBA" id="ARBA00022723"/>
    </source>
</evidence>
<dbReference type="PANTHER" id="PTHR10642:SF26">
    <property type="entry name" value="RIBONUCLEASE H1"/>
    <property type="match status" value="1"/>
</dbReference>
<dbReference type="EC" id="3.1.26.4" evidence="3"/>
<dbReference type="GO" id="GO:0043137">
    <property type="term" value="P:DNA replication, removal of RNA primer"/>
    <property type="evidence" value="ECO:0007669"/>
    <property type="project" value="TreeGrafter"/>
</dbReference>
<evidence type="ECO:0000256" key="7">
    <source>
        <dbReference type="ARBA" id="ARBA00022801"/>
    </source>
</evidence>